<dbReference type="InterPro" id="IPR050740">
    <property type="entry name" value="Aldehyde_DH_Superfamily"/>
</dbReference>
<dbReference type="PANTHER" id="PTHR43353">
    <property type="entry name" value="SUCCINATE-SEMIALDEHYDE DEHYDROGENASE, MITOCHONDRIAL"/>
    <property type="match status" value="1"/>
</dbReference>
<evidence type="ECO:0000313" key="3">
    <source>
        <dbReference type="EMBL" id="MEQ2192421.1"/>
    </source>
</evidence>
<comment type="caution">
    <text evidence="3">The sequence shown here is derived from an EMBL/GenBank/DDBJ whole genome shotgun (WGS) entry which is preliminary data.</text>
</comment>
<gene>
    <name evidence="3" type="ORF">XENOCAPTIV_011450</name>
</gene>
<evidence type="ECO:0000256" key="1">
    <source>
        <dbReference type="ARBA" id="ARBA00023002"/>
    </source>
</evidence>
<keyword evidence="4" id="KW-1185">Reference proteome</keyword>
<accession>A0ABV0Q9D8</accession>
<dbReference type="InterPro" id="IPR016161">
    <property type="entry name" value="Ald_DH/histidinol_DH"/>
</dbReference>
<dbReference type="Proteomes" id="UP001434883">
    <property type="component" value="Unassembled WGS sequence"/>
</dbReference>
<proteinExistence type="predicted"/>
<organism evidence="3 4">
    <name type="scientific">Xenoophorus captivus</name>
    <dbReference type="NCBI Taxonomy" id="1517983"/>
    <lineage>
        <taxon>Eukaryota</taxon>
        <taxon>Metazoa</taxon>
        <taxon>Chordata</taxon>
        <taxon>Craniata</taxon>
        <taxon>Vertebrata</taxon>
        <taxon>Euteleostomi</taxon>
        <taxon>Actinopterygii</taxon>
        <taxon>Neopterygii</taxon>
        <taxon>Teleostei</taxon>
        <taxon>Neoteleostei</taxon>
        <taxon>Acanthomorphata</taxon>
        <taxon>Ovalentaria</taxon>
        <taxon>Atherinomorphae</taxon>
        <taxon>Cyprinodontiformes</taxon>
        <taxon>Goodeidae</taxon>
        <taxon>Xenoophorus</taxon>
    </lineage>
</organism>
<dbReference type="Gene3D" id="3.40.605.10">
    <property type="entry name" value="Aldehyde Dehydrogenase, Chain A, domain 1"/>
    <property type="match status" value="1"/>
</dbReference>
<dbReference type="SUPFAM" id="SSF53720">
    <property type="entry name" value="ALDH-like"/>
    <property type="match status" value="1"/>
</dbReference>
<evidence type="ECO:0000313" key="4">
    <source>
        <dbReference type="Proteomes" id="UP001434883"/>
    </source>
</evidence>
<dbReference type="Pfam" id="PF00171">
    <property type="entry name" value="Aldedh"/>
    <property type="match status" value="1"/>
</dbReference>
<keyword evidence="1" id="KW-0560">Oxidoreductase</keyword>
<dbReference type="InterPro" id="IPR016162">
    <property type="entry name" value="Ald_DH_N"/>
</dbReference>
<dbReference type="InterPro" id="IPR015590">
    <property type="entry name" value="Aldehyde_DH_dom"/>
</dbReference>
<name>A0ABV0Q9D8_9TELE</name>
<feature type="domain" description="Aldehyde dehydrogenase" evidence="2">
    <location>
        <begin position="95"/>
        <end position="144"/>
    </location>
</feature>
<protein>
    <recommendedName>
        <fullName evidence="2">Aldehyde dehydrogenase domain-containing protein</fullName>
    </recommendedName>
</protein>
<sequence length="165" mass="17879">MGFVVFMRPEAGRSGALCFTCSVRRSSSCSSAGYTPRWSTSELFPLPGMSAVRVLTSRRFLRQVAPSLPASMRRHYSLDVPAALLRTQGYLGGRWVSAASEFPVLDPATGQELTQVSDCGPAEAKQAVDAAYEAFQSWKQTTTKGSWQLFADDVVLLVSEAEGGF</sequence>
<dbReference type="PANTHER" id="PTHR43353:SF5">
    <property type="entry name" value="SUCCINATE-SEMIALDEHYDE DEHYDROGENASE, MITOCHONDRIAL"/>
    <property type="match status" value="1"/>
</dbReference>
<evidence type="ECO:0000259" key="2">
    <source>
        <dbReference type="Pfam" id="PF00171"/>
    </source>
</evidence>
<reference evidence="3 4" key="1">
    <citation type="submission" date="2021-06" db="EMBL/GenBank/DDBJ databases">
        <authorList>
            <person name="Palmer J.M."/>
        </authorList>
    </citation>
    <scope>NUCLEOTIDE SEQUENCE [LARGE SCALE GENOMIC DNA]</scope>
    <source>
        <strain evidence="3 4">XC_2019</strain>
        <tissue evidence="3">Muscle</tissue>
    </source>
</reference>
<dbReference type="EMBL" id="JAHRIN010002448">
    <property type="protein sequence ID" value="MEQ2192421.1"/>
    <property type="molecule type" value="Genomic_DNA"/>
</dbReference>